<dbReference type="AlphaFoldDB" id="A0A3N4KK42"/>
<gene>
    <name evidence="2" type="ORF">P167DRAFT_537222</name>
</gene>
<evidence type="ECO:0000313" key="2">
    <source>
        <dbReference type="EMBL" id="RPB10934.1"/>
    </source>
</evidence>
<dbReference type="EMBL" id="ML119139">
    <property type="protein sequence ID" value="RPB10934.1"/>
    <property type="molecule type" value="Genomic_DNA"/>
</dbReference>
<evidence type="ECO:0000256" key="1">
    <source>
        <dbReference type="SAM" id="Phobius"/>
    </source>
</evidence>
<keyword evidence="1" id="KW-0812">Transmembrane</keyword>
<reference evidence="2 3" key="1">
    <citation type="journal article" date="2018" name="Nat. Ecol. Evol.">
        <title>Pezizomycetes genomes reveal the molecular basis of ectomycorrhizal truffle lifestyle.</title>
        <authorList>
            <person name="Murat C."/>
            <person name="Payen T."/>
            <person name="Noel B."/>
            <person name="Kuo A."/>
            <person name="Morin E."/>
            <person name="Chen J."/>
            <person name="Kohler A."/>
            <person name="Krizsan K."/>
            <person name="Balestrini R."/>
            <person name="Da Silva C."/>
            <person name="Montanini B."/>
            <person name="Hainaut M."/>
            <person name="Levati E."/>
            <person name="Barry K.W."/>
            <person name="Belfiori B."/>
            <person name="Cichocki N."/>
            <person name="Clum A."/>
            <person name="Dockter R.B."/>
            <person name="Fauchery L."/>
            <person name="Guy J."/>
            <person name="Iotti M."/>
            <person name="Le Tacon F."/>
            <person name="Lindquist E.A."/>
            <person name="Lipzen A."/>
            <person name="Malagnac F."/>
            <person name="Mello A."/>
            <person name="Molinier V."/>
            <person name="Miyauchi S."/>
            <person name="Poulain J."/>
            <person name="Riccioni C."/>
            <person name="Rubini A."/>
            <person name="Sitrit Y."/>
            <person name="Splivallo R."/>
            <person name="Traeger S."/>
            <person name="Wang M."/>
            <person name="Zifcakova L."/>
            <person name="Wipf D."/>
            <person name="Zambonelli A."/>
            <person name="Paolocci F."/>
            <person name="Nowrousian M."/>
            <person name="Ottonello S."/>
            <person name="Baldrian P."/>
            <person name="Spatafora J.W."/>
            <person name="Henrissat B."/>
            <person name="Nagy L.G."/>
            <person name="Aury J.M."/>
            <person name="Wincker P."/>
            <person name="Grigoriev I.V."/>
            <person name="Bonfante P."/>
            <person name="Martin F.M."/>
        </authorList>
    </citation>
    <scope>NUCLEOTIDE SEQUENCE [LARGE SCALE GENOMIC DNA]</scope>
    <source>
        <strain evidence="2 3">CCBAS932</strain>
    </source>
</reference>
<dbReference type="Proteomes" id="UP000277580">
    <property type="component" value="Unassembled WGS sequence"/>
</dbReference>
<proteinExistence type="predicted"/>
<organism evidence="2 3">
    <name type="scientific">Morchella conica CCBAS932</name>
    <dbReference type="NCBI Taxonomy" id="1392247"/>
    <lineage>
        <taxon>Eukaryota</taxon>
        <taxon>Fungi</taxon>
        <taxon>Dikarya</taxon>
        <taxon>Ascomycota</taxon>
        <taxon>Pezizomycotina</taxon>
        <taxon>Pezizomycetes</taxon>
        <taxon>Pezizales</taxon>
        <taxon>Morchellaceae</taxon>
        <taxon>Morchella</taxon>
    </lineage>
</organism>
<feature type="transmembrane region" description="Helical" evidence="1">
    <location>
        <begin position="39"/>
        <end position="60"/>
    </location>
</feature>
<dbReference type="InParanoid" id="A0A3N4KK42"/>
<keyword evidence="3" id="KW-1185">Reference proteome</keyword>
<sequence length="62" mass="7065">MANYAGNIGIAWRVVGTGWKLGGEGEGGRRGELKNLRLSLIRIPYICWLCLFFCDVKFVFWL</sequence>
<keyword evidence="1" id="KW-1133">Transmembrane helix</keyword>
<protein>
    <submittedName>
        <fullName evidence="2">Uncharacterized protein</fullName>
    </submittedName>
</protein>
<evidence type="ECO:0000313" key="3">
    <source>
        <dbReference type="Proteomes" id="UP000277580"/>
    </source>
</evidence>
<name>A0A3N4KK42_9PEZI</name>
<keyword evidence="1" id="KW-0472">Membrane</keyword>
<accession>A0A3N4KK42</accession>